<proteinExistence type="predicted"/>
<dbReference type="Proteomes" id="UP000275652">
    <property type="component" value="Unassembled WGS sequence"/>
</dbReference>
<organism evidence="1 2">
    <name type="scientific">Aphanomyces astaci</name>
    <name type="common">Crayfish plague agent</name>
    <dbReference type="NCBI Taxonomy" id="112090"/>
    <lineage>
        <taxon>Eukaryota</taxon>
        <taxon>Sar</taxon>
        <taxon>Stramenopiles</taxon>
        <taxon>Oomycota</taxon>
        <taxon>Saprolegniomycetes</taxon>
        <taxon>Saprolegniales</taxon>
        <taxon>Verrucalvaceae</taxon>
        <taxon>Aphanomyces</taxon>
    </lineage>
</organism>
<protein>
    <submittedName>
        <fullName evidence="1">Uncharacterized protein</fullName>
    </submittedName>
</protein>
<evidence type="ECO:0000313" key="1">
    <source>
        <dbReference type="EMBL" id="RLO09982.1"/>
    </source>
</evidence>
<dbReference type="EMBL" id="QUTI01018865">
    <property type="protein sequence ID" value="RLO09982.1"/>
    <property type="molecule type" value="Genomic_DNA"/>
</dbReference>
<name>A0A9X8E644_APHAT</name>
<sequence length="194" mass="22006">MSRLALVSPLRHEEFVWPTAKAITELQRGHPTCEKYASWSAEKKCFLTAAGKIWIPGDALDMQVRICVVIQCLGMDDLQSSWELALSIYEDAPVLFRRWAKARSKEDGVANSSSYLAKKTHGPRATLHGKGNLESVEFSSDLVAFMESVRDGEHFITTADLVTWMKSHRPLWLKAYMDAKLNDDRAYKSLLQWS</sequence>
<comment type="caution">
    <text evidence="1">The sequence shown here is derived from an EMBL/GenBank/DDBJ whole genome shotgun (WGS) entry which is preliminary data.</text>
</comment>
<reference evidence="1 2" key="1">
    <citation type="journal article" date="2018" name="J. Invertebr. Pathol.">
        <title>New genotyping method for the causative agent of crayfish plague (Aphanomyces astaci) based on whole genome data.</title>
        <authorList>
            <person name="Minardi D."/>
            <person name="Studholme D.J."/>
            <person name="van der Giezen M."/>
            <person name="Pretto T."/>
            <person name="Oidtmann B."/>
        </authorList>
    </citation>
    <scope>NUCLEOTIDE SEQUENCE [LARGE SCALE GENOMIC DNA]</scope>
    <source>
        <strain evidence="1 2">KB13</strain>
    </source>
</reference>
<gene>
    <name evidence="1" type="ORF">DYB28_003098</name>
</gene>
<dbReference type="AlphaFoldDB" id="A0A9X8E644"/>
<evidence type="ECO:0000313" key="2">
    <source>
        <dbReference type="Proteomes" id="UP000275652"/>
    </source>
</evidence>
<accession>A0A9X8E644</accession>